<feature type="domain" description="Beta-lactamase-related" evidence="2">
    <location>
        <begin position="37"/>
        <end position="415"/>
    </location>
</feature>
<dbReference type="SUPFAM" id="SSF56601">
    <property type="entry name" value="beta-lactamase/transpeptidase-like"/>
    <property type="match status" value="1"/>
</dbReference>
<dbReference type="EMBL" id="JAASQV010000002">
    <property type="protein sequence ID" value="NIJ65436.1"/>
    <property type="molecule type" value="Genomic_DNA"/>
</dbReference>
<feature type="chain" id="PRO_5030527762" evidence="1">
    <location>
        <begin position="21"/>
        <end position="427"/>
    </location>
</feature>
<dbReference type="RefSeq" id="WP_167299831.1">
    <property type="nucleotide sequence ID" value="NZ_JAASQV010000002.1"/>
</dbReference>
<evidence type="ECO:0000313" key="3">
    <source>
        <dbReference type="EMBL" id="NIJ65436.1"/>
    </source>
</evidence>
<feature type="signal peptide" evidence="1">
    <location>
        <begin position="1"/>
        <end position="20"/>
    </location>
</feature>
<gene>
    <name evidence="3" type="ORF">FHR20_002398</name>
</gene>
<dbReference type="Gene3D" id="3.40.710.10">
    <property type="entry name" value="DD-peptidase/beta-lactamase superfamily"/>
    <property type="match status" value="1"/>
</dbReference>
<reference evidence="3 4" key="1">
    <citation type="submission" date="2020-03" db="EMBL/GenBank/DDBJ databases">
        <title>Genomic Encyclopedia of Type Strains, Phase IV (KMG-IV): sequencing the most valuable type-strain genomes for metagenomic binning, comparative biology and taxonomic classification.</title>
        <authorList>
            <person name="Goeker M."/>
        </authorList>
    </citation>
    <scope>NUCLEOTIDE SEQUENCE [LARGE SCALE GENOMIC DNA]</scope>
    <source>
        <strain evidence="3 4">DSM 4733</strain>
    </source>
</reference>
<dbReference type="Pfam" id="PF00144">
    <property type="entry name" value="Beta-lactamase"/>
    <property type="match status" value="1"/>
</dbReference>
<comment type="caution">
    <text evidence="3">The sequence shown here is derived from an EMBL/GenBank/DDBJ whole genome shotgun (WGS) entry which is preliminary data.</text>
</comment>
<sequence>MRGLIGFGFGLAVLASPALAQTAPKPPAAPDVAAETALAKRYVAEGKVPGIVILAGRPDGSVTVVSEGRVADEATAHKADRDSLWRVYSMTKPITGIAAMILIEEGKLKLDQPIGDFIPAFKTMKVLVDPAKDLTTRPATRPITVRNLLTHTAGLGYNIITKGPLLDEYNRLGINPAQVNEQMEVQMAALRPGSLEEFANRTASLPLIAEPGAKWSYSISLDILGRVIEVASGMPFDQFVNTRIFKPLKMEQSYWTVPADKVGNFASNYVFMGTTRVPADPAASSIYLKKPEFPYGGAGLVMSARDYDRFLHMLLNRGELDGVRILKPETVAVAMSNLLPAGADTSVLNETAKDTGAQMGFGAGGSIYLGDVPGGPGKGTFGWGGAAGTIAWVDPVHKVRGVGMINLFGDTPLKREVSKAIYADIAK</sequence>
<dbReference type="InterPro" id="IPR001466">
    <property type="entry name" value="Beta-lactam-related"/>
</dbReference>
<dbReference type="AlphaFoldDB" id="A0A7X5V047"/>
<keyword evidence="1" id="KW-0732">Signal</keyword>
<protein>
    <submittedName>
        <fullName evidence="3">CubicO group peptidase (Beta-lactamase class C family)</fullName>
    </submittedName>
</protein>
<evidence type="ECO:0000256" key="1">
    <source>
        <dbReference type="SAM" id="SignalP"/>
    </source>
</evidence>
<dbReference type="Proteomes" id="UP000564677">
    <property type="component" value="Unassembled WGS sequence"/>
</dbReference>
<name>A0A7X5V047_9SPHN</name>
<proteinExistence type="predicted"/>
<dbReference type="PANTHER" id="PTHR43283:SF3">
    <property type="entry name" value="BETA-LACTAMASE FAMILY PROTEIN (AFU_ORTHOLOGUE AFUA_5G07500)"/>
    <property type="match status" value="1"/>
</dbReference>
<evidence type="ECO:0000259" key="2">
    <source>
        <dbReference type="Pfam" id="PF00144"/>
    </source>
</evidence>
<evidence type="ECO:0000313" key="4">
    <source>
        <dbReference type="Proteomes" id="UP000564677"/>
    </source>
</evidence>
<accession>A0A7X5V047</accession>
<dbReference type="InterPro" id="IPR012338">
    <property type="entry name" value="Beta-lactam/transpept-like"/>
</dbReference>
<keyword evidence="4" id="KW-1185">Reference proteome</keyword>
<dbReference type="InterPro" id="IPR050789">
    <property type="entry name" value="Diverse_Enzym_Activities"/>
</dbReference>
<dbReference type="PANTHER" id="PTHR43283">
    <property type="entry name" value="BETA-LACTAMASE-RELATED"/>
    <property type="match status" value="1"/>
</dbReference>
<organism evidence="3 4">
    <name type="scientific">Sphingomonas leidyi</name>
    <dbReference type="NCBI Taxonomy" id="68569"/>
    <lineage>
        <taxon>Bacteria</taxon>
        <taxon>Pseudomonadati</taxon>
        <taxon>Pseudomonadota</taxon>
        <taxon>Alphaproteobacteria</taxon>
        <taxon>Sphingomonadales</taxon>
        <taxon>Sphingomonadaceae</taxon>
        <taxon>Sphingomonas</taxon>
    </lineage>
</organism>